<evidence type="ECO:0000313" key="2">
    <source>
        <dbReference type="Proteomes" id="UP000247075"/>
    </source>
</evidence>
<evidence type="ECO:0000313" key="1">
    <source>
        <dbReference type="EMBL" id="AWN05118.1"/>
    </source>
</evidence>
<protein>
    <submittedName>
        <fullName evidence="1">Uncharacterized protein</fullName>
    </submittedName>
</protein>
<gene>
    <name evidence="1" type="primary">37</name>
    <name evidence="1" type="ORF">SEA_FLOWERPOWER_37</name>
</gene>
<dbReference type="EMBL" id="MH155868">
    <property type="protein sequence ID" value="AWN05118.1"/>
    <property type="molecule type" value="Genomic_DNA"/>
</dbReference>
<accession>A0A2U8UNE2</accession>
<keyword evidence="2" id="KW-1185">Reference proteome</keyword>
<dbReference type="KEGG" id="vg:55608300"/>
<reference evidence="1 2" key="1">
    <citation type="submission" date="2018-04" db="EMBL/GenBank/DDBJ databases">
        <authorList>
            <person name="Richter O.R."/>
            <person name="Sprando J."/>
            <person name="Abi J.R."/>
            <person name="Abidin Z.U."/>
            <person name="Aboumatar N."/>
            <person name="Aguilar F.A."/>
            <person name="Ahmed M."/>
            <person name="Aklilu M."/>
            <person name="Ali S.Z."/>
            <person name="Araia S."/>
            <person name="Asbury H."/>
            <person name="Atkinson A.N."/>
            <person name="Azam A.M."/>
            <person name="Bell J.L."/>
            <person name="Bhagat S."/>
            <person name="Bhatti J.A."/>
            <person name="Bhavsar J."/>
            <person name="Blocker D."/>
            <person name="Bonhomme B."/>
            <person name="Buker C.Y."/>
            <person name="Burnett T.D."/>
            <person name="Campbell R.L."/>
            <person name="Campbell S.M."/>
            <person name="Carinugan C.L."/>
            <person name="Chan P.R."/>
            <person name="Chen S."/>
            <person name="Dahne M."/>
            <person name="Dang V.Q."/>
            <person name="Ding J.R."/>
            <person name="Dunn G.L."/>
            <person name="Flores O.S."/>
            <person name="Frank D.N."/>
            <person name="Gonzalez N."/>
            <person name="Goryunova E."/>
            <person name="Hoang T."/>
            <person name="Hollenhorst D."/>
            <person name="Hora A.B."/>
            <person name="Hutchison A.S."/>
            <person name="Huynh A."/>
            <person name="Jani A."/>
            <person name="Jawed T."/>
            <person name="Jeffries M.J."/>
            <person name="Jian G.M."/>
            <person name="Joshi C."/>
            <person name="Kallab S."/>
            <person name="Kang L."/>
            <person name="Khan A."/>
            <person name="Klontz C.M."/>
            <person name="Koert M."/>
            <person name="Lagasca A."/>
            <person name="Lakhani A."/>
            <person name="Larsen A."/>
            <person name="Le A."/>
            <person name="Lee D.Y."/>
            <person name="Lembirik S."/>
            <person name="Lenus S."/>
            <person name="Lesniewski A.M."/>
            <person name="Lu W."/>
            <person name="Mamarakhimova Z."/>
            <person name="Mason S."/>
            <person name="Mathew L.K."/>
            <person name="Mattson C.L."/>
            <person name="Mian U.H."/>
            <person name="Morcos G.S."/>
            <person name="Muhler C.W."/>
            <person name="Naeem N.-U.-A."/>
            <person name="Namagiri S."/>
            <person name="Nassehi T."/>
            <person name="Nazarian M."/>
            <person name="Neal R.A."/>
            <person name="Negash K."/>
            <person name="Ngaleu B.J."/>
            <person name="Nguyen B.T."/>
            <person name="Nguyen K.V."/>
            <person name="Odili J.C."/>
            <person name="Ogletree A."/>
            <person name="Okojie E."/>
            <person name="Olajide T.E."/>
            <person name="Onwukwe C.S."/>
            <person name="Ozako O."/>
            <person name="Pakala M."/>
            <person name="Patel P."/>
            <person name="Patel H.J."/>
            <person name="Patel R."/>
            <person name="Paudel H."/>
            <person name="Pikounis A.J."/>
            <person name="Qazi M.A."/>
            <person name="Quiroz J.N."/>
            <person name="Ramachandran P.N."/>
            <person name="Rashford R.L."/>
            <person name="Rivera J."/>
            <person name="Romero F.D."/>
            <person name="Saba P.A."/>
            <person name="Sabu R.L."/>
            <person name="Saeed O.S."/>
            <person name="Saraf S."/>
            <person name="Scarano A.L."/>
            <person name="Sciandra C."/>
            <person name="Shakarov P."/>
            <person name="Sharma A."/>
            <person name="Singh K."/>
            <person name="Singh S."/>
            <person name="Spindler S.E."/>
            <person name="Szymanik K.H."/>
            <person name="Tahir M."/>
            <person name="Tchuinte L.U."/>
            <person name="Thakkar V."/>
            <person name="Tombo Z.B."/>
            <person name="Touma A."/>
            <person name="Tran J.N."/>
            <person name="Tran N."/>
            <person name="Truong D.H."/>
            <person name="Turner M.D."/>
            <person name="Vidmar M."/>
            <person name="Vuong K."/>
            <person name="Wilson B."/>
            <person name="Xie C.L."/>
            <person name="Yasinova A.G."/>
            <person name="Yu A.M."/>
            <person name="Zolnerowich N."/>
            <person name="Cortez R."/>
            <person name="Greis H.L."/>
            <person name="Lee M."/>
            <person name="Mantzavinos A."/>
            <person name="Mohamed I.R."/>
            <person name="Patel P."/>
            <person name="Puglisi K.M."/>
            <person name="Bhattacharya M."/>
            <person name="Correa-Mendez M."/>
            <person name="Fabian M."/>
            <person name="Reger N."/>
            <person name="Tran K."/>
            <person name="Erill I."/>
            <person name="Caruso S.M."/>
            <person name="Garlena R.A."/>
            <person name="Russell D.A."/>
            <person name="Pope W.H."/>
            <person name="Jacobs-Sera D."/>
            <person name="Hatfull G.F."/>
        </authorList>
    </citation>
    <scope>NUCLEOTIDE SEQUENCE [LARGE SCALE GENOMIC DNA]</scope>
</reference>
<dbReference type="GeneID" id="55608300"/>
<dbReference type="RefSeq" id="YP_009838073.1">
    <property type="nucleotide sequence ID" value="NC_048706.1"/>
</dbReference>
<proteinExistence type="predicted"/>
<sequence>MSGNDNISFTIRVVAATTTLTLNDYVLSVENPAANVTVNLPAVASVPPGRTYIIKRDATATQTVTLDGAGSETINGATTRAVGAAGTAGACVIISDGAEWHVIGSY</sequence>
<dbReference type="Proteomes" id="UP000247075">
    <property type="component" value="Segment"/>
</dbReference>
<name>A0A2U8UNE2_9CAUD</name>
<organism evidence="1 2">
    <name type="scientific">Streptomyces phage FlowerPower</name>
    <dbReference type="NCBI Taxonomy" id="2182408"/>
    <lineage>
        <taxon>Viruses</taxon>
        <taxon>Duplodnaviria</taxon>
        <taxon>Heunggongvirae</taxon>
        <taxon>Uroviricota</taxon>
        <taxon>Caudoviricetes</taxon>
        <taxon>Beephvirinae</taxon>
        <taxon>Flowerpowervirus</taxon>
        <taxon>Flowerpowervirus flowerpower</taxon>
    </lineage>
</organism>